<dbReference type="AlphaFoldDB" id="A0AAQ3LBQ8"/>
<dbReference type="GO" id="GO:0047938">
    <property type="term" value="F:glucose-6-phosphate 1-epimerase activity"/>
    <property type="evidence" value="ECO:0007669"/>
    <property type="project" value="TreeGrafter"/>
</dbReference>
<dbReference type="Proteomes" id="UP001327560">
    <property type="component" value="Chromosome 9"/>
</dbReference>
<gene>
    <name evidence="1" type="ORF">Cni_G29462</name>
</gene>
<name>A0AAQ3LBQ8_9LILI</name>
<dbReference type="GO" id="GO:0005737">
    <property type="term" value="C:cytoplasm"/>
    <property type="evidence" value="ECO:0007669"/>
    <property type="project" value="TreeGrafter"/>
</dbReference>
<proteinExistence type="predicted"/>
<dbReference type="InterPro" id="IPR014718">
    <property type="entry name" value="GH-type_carb-bd"/>
</dbReference>
<dbReference type="Gene3D" id="2.70.98.10">
    <property type="match status" value="1"/>
</dbReference>
<evidence type="ECO:0000313" key="2">
    <source>
        <dbReference type="Proteomes" id="UP001327560"/>
    </source>
</evidence>
<dbReference type="EMBL" id="CP136898">
    <property type="protein sequence ID" value="WOL20657.1"/>
    <property type="molecule type" value="Genomic_DNA"/>
</dbReference>
<sequence>MASTASIISNPSPLSSSRPLKHLRNLHSQLLFVSRHRRPSLSVRSMASSVSLPVNADYLETEFGGHGVGFEGVGDSCVVKMRLRNGSAATLMLPSGLITSYKPYMWHGATFEVLHTAVTEGENGEAVVQGGVSMDFKIGGDECSIPWIPSSWSLQGVRGSPEKSIQVELVSVSPEKNMAEIKCLVTLDKDCLGSELTVANQKSSALEFSGSFISHLKVSTPDAAYAVGLQGSNYHSKQPVSSQFSIIPPDFTKRRRGSSSTSWTENMLRELMPSWGSTEEVDDEDFETEELEGEEPEDYAPMTEKMSRVYTNAPREFTIIDRGRRNSVVIRRSGFDEFYVLSPGSEHDWYGKYAYLCIGPSAKLTPVRLEAGDVWRGAQYLHNPNL</sequence>
<reference evidence="1 2" key="1">
    <citation type="submission" date="2023-10" db="EMBL/GenBank/DDBJ databases">
        <title>Chromosome-scale genome assembly provides insights into flower coloration mechanisms of Canna indica.</title>
        <authorList>
            <person name="Li C."/>
        </authorList>
    </citation>
    <scope>NUCLEOTIDE SEQUENCE [LARGE SCALE GENOMIC DNA]</scope>
    <source>
        <tissue evidence="1">Flower</tissue>
    </source>
</reference>
<protein>
    <submittedName>
        <fullName evidence="1">Protein NDH-DEPENDENT CYCLIC ELECTRON FLOW 5</fullName>
    </submittedName>
</protein>
<evidence type="ECO:0000313" key="1">
    <source>
        <dbReference type="EMBL" id="WOL20657.1"/>
    </source>
</evidence>
<dbReference type="GO" id="GO:0030246">
    <property type="term" value="F:carbohydrate binding"/>
    <property type="evidence" value="ECO:0007669"/>
    <property type="project" value="InterPro"/>
</dbReference>
<accession>A0AAQ3LBQ8</accession>
<keyword evidence="2" id="KW-1185">Reference proteome</keyword>
<dbReference type="SUPFAM" id="SSF74650">
    <property type="entry name" value="Galactose mutarotase-like"/>
    <property type="match status" value="1"/>
</dbReference>
<dbReference type="InterPro" id="IPR011013">
    <property type="entry name" value="Gal_mutarotase_sf_dom"/>
</dbReference>
<organism evidence="1 2">
    <name type="scientific">Canna indica</name>
    <name type="common">Indian-shot</name>
    <dbReference type="NCBI Taxonomy" id="4628"/>
    <lineage>
        <taxon>Eukaryota</taxon>
        <taxon>Viridiplantae</taxon>
        <taxon>Streptophyta</taxon>
        <taxon>Embryophyta</taxon>
        <taxon>Tracheophyta</taxon>
        <taxon>Spermatophyta</taxon>
        <taxon>Magnoliopsida</taxon>
        <taxon>Liliopsida</taxon>
        <taxon>Zingiberales</taxon>
        <taxon>Cannaceae</taxon>
        <taxon>Canna</taxon>
    </lineage>
</organism>
<dbReference type="PANTHER" id="PTHR11122">
    <property type="entry name" value="APOSPORY-ASSOCIATED PROTEIN C-RELATED"/>
    <property type="match status" value="1"/>
</dbReference>
<dbReference type="GO" id="GO:0005975">
    <property type="term" value="P:carbohydrate metabolic process"/>
    <property type="evidence" value="ECO:0007669"/>
    <property type="project" value="InterPro"/>
</dbReference>
<dbReference type="PANTHER" id="PTHR11122:SF15">
    <property type="entry name" value="PROTEIN NDH-DEPENDENT CYCLIC ELECTRON FLOW 5"/>
    <property type="match status" value="1"/>
</dbReference>